<dbReference type="AlphaFoldDB" id="A0AAW5R1J0"/>
<dbReference type="Proteomes" id="UP001320898">
    <property type="component" value="Unassembled WGS sequence"/>
</dbReference>
<evidence type="ECO:0000313" key="3">
    <source>
        <dbReference type="EMBL" id="MCT8974145.1"/>
    </source>
</evidence>
<dbReference type="SUPFAM" id="SSF52402">
    <property type="entry name" value="Adenine nucleotide alpha hydrolases-like"/>
    <property type="match status" value="2"/>
</dbReference>
<dbReference type="RefSeq" id="WP_261617725.1">
    <property type="nucleotide sequence ID" value="NZ_JALIDZ010000010.1"/>
</dbReference>
<comment type="similarity">
    <text evidence="1">Belongs to the universal stress protein A family.</text>
</comment>
<reference evidence="3 4" key="1">
    <citation type="submission" date="2022-04" db="EMBL/GenBank/DDBJ databases">
        <authorList>
            <person name="Ye Y.-Q."/>
            <person name="Du Z.-J."/>
        </authorList>
    </citation>
    <scope>NUCLEOTIDE SEQUENCE [LARGE SCALE GENOMIC DNA]</scope>
    <source>
        <strain evidence="3 4">A6E488</strain>
    </source>
</reference>
<dbReference type="CDD" id="cd00293">
    <property type="entry name" value="USP-like"/>
    <property type="match status" value="2"/>
</dbReference>
<feature type="domain" description="UspA" evidence="2">
    <location>
        <begin position="210"/>
        <end position="286"/>
    </location>
</feature>
<dbReference type="Gene3D" id="3.40.50.12370">
    <property type="match status" value="1"/>
</dbReference>
<dbReference type="PANTHER" id="PTHR46268:SF6">
    <property type="entry name" value="UNIVERSAL STRESS PROTEIN UP12"/>
    <property type="match status" value="1"/>
</dbReference>
<accession>A0AAW5R1J0</accession>
<dbReference type="InterPro" id="IPR006016">
    <property type="entry name" value="UspA"/>
</dbReference>
<evidence type="ECO:0000259" key="2">
    <source>
        <dbReference type="Pfam" id="PF00582"/>
    </source>
</evidence>
<dbReference type="EMBL" id="JALIDZ010000010">
    <property type="protein sequence ID" value="MCT8974145.1"/>
    <property type="molecule type" value="Genomic_DNA"/>
</dbReference>
<organism evidence="3 4">
    <name type="scientific">Microbaculum marinisediminis</name>
    <dbReference type="NCBI Taxonomy" id="2931392"/>
    <lineage>
        <taxon>Bacteria</taxon>
        <taxon>Pseudomonadati</taxon>
        <taxon>Pseudomonadota</taxon>
        <taxon>Alphaproteobacteria</taxon>
        <taxon>Hyphomicrobiales</taxon>
        <taxon>Tepidamorphaceae</taxon>
        <taxon>Microbaculum</taxon>
    </lineage>
</organism>
<dbReference type="InterPro" id="IPR006015">
    <property type="entry name" value="Universal_stress_UspA"/>
</dbReference>
<feature type="domain" description="UspA" evidence="2">
    <location>
        <begin position="6"/>
        <end position="158"/>
    </location>
</feature>
<sequence length="286" mass="30814">MTTDTLIALVDGSVYSESVCRHAAWIAGRNGWKVKIYHVMGRRDGIGEQDLSGAIRLGARTALLEQLSQLDAARAKLAHEHGRAILDDAKAIIQDDGGIASVETRLRRGDLVETVTAKEERGEMIVIGKRGEAAGHAMDHLGSNLERVVRASHKPVFIANRAFRPVETVLVAFDGGASSLKAVDYISRSPLFAGLAVSLVYAGKETPEIRASLDKAAATLRAGGFEAKLLVRIGEPETVLADLTQDPGHELLVMGAYGHSRVRSFIIGSTTTEMIRSCRVPVLIMR</sequence>
<dbReference type="Pfam" id="PF00582">
    <property type="entry name" value="Usp"/>
    <property type="match status" value="2"/>
</dbReference>
<keyword evidence="4" id="KW-1185">Reference proteome</keyword>
<evidence type="ECO:0000256" key="1">
    <source>
        <dbReference type="ARBA" id="ARBA00008791"/>
    </source>
</evidence>
<protein>
    <submittedName>
        <fullName evidence="3">Universal stress protein</fullName>
    </submittedName>
</protein>
<dbReference type="PRINTS" id="PR01438">
    <property type="entry name" value="UNVRSLSTRESS"/>
</dbReference>
<dbReference type="PANTHER" id="PTHR46268">
    <property type="entry name" value="STRESS RESPONSE PROTEIN NHAX"/>
    <property type="match status" value="1"/>
</dbReference>
<gene>
    <name evidence="3" type="ORF">MUB46_19950</name>
</gene>
<evidence type="ECO:0000313" key="4">
    <source>
        <dbReference type="Proteomes" id="UP001320898"/>
    </source>
</evidence>
<comment type="caution">
    <text evidence="3">The sequence shown here is derived from an EMBL/GenBank/DDBJ whole genome shotgun (WGS) entry which is preliminary data.</text>
</comment>
<name>A0AAW5R1J0_9HYPH</name>
<proteinExistence type="inferred from homology"/>